<dbReference type="InterPro" id="IPR004165">
    <property type="entry name" value="CoA_trans_fam_I"/>
</dbReference>
<dbReference type="InterPro" id="IPR037171">
    <property type="entry name" value="NagB/RpiA_transferase-like"/>
</dbReference>
<gene>
    <name evidence="3" type="ORF">CHCC16736_2310</name>
    <name evidence="2" type="ORF">I6G80_14255</name>
</gene>
<dbReference type="OMA" id="NQIHIPG"/>
<evidence type="ECO:0000313" key="3">
    <source>
        <dbReference type="EMBL" id="TWL21026.1"/>
    </source>
</evidence>
<dbReference type="PANTHER" id="PTHR13707:SF60">
    <property type="entry name" value="ACETATE COA-TRANSFERASE SUBUNIT ALPHA"/>
    <property type="match status" value="1"/>
</dbReference>
<reference evidence="2 5" key="2">
    <citation type="submission" date="2020-12" db="EMBL/GenBank/DDBJ databases">
        <title>FDA dAtabase for Regulatory Grade micrObial Sequences (FDA-ARGOS): Supporting development and validation of Infectious Disease Dx tests.</title>
        <authorList>
            <person name="Nelson B."/>
            <person name="Plummer A."/>
            <person name="Tallon L."/>
            <person name="Sadzewicz L."/>
            <person name="Zhao X."/>
            <person name="Boylan J."/>
            <person name="Ott S."/>
            <person name="Bowen H."/>
            <person name="Vavikolanu K."/>
            <person name="Mehta A."/>
            <person name="Aluvathingal J."/>
            <person name="Nadendla S."/>
            <person name="Myers T."/>
            <person name="Yan Y."/>
            <person name="Sichtig H."/>
        </authorList>
    </citation>
    <scope>NUCLEOTIDE SEQUENCE [LARGE SCALE GENOMIC DNA]</scope>
    <source>
        <strain evidence="2 5">FDAARGOS_923</strain>
    </source>
</reference>
<dbReference type="NCBIfam" id="TIGR02429">
    <property type="entry name" value="pcaI_scoA_fam"/>
    <property type="match status" value="1"/>
</dbReference>
<dbReference type="Gene3D" id="3.40.1080.10">
    <property type="entry name" value="Glutaconate Coenzyme A-transferase"/>
    <property type="match status" value="1"/>
</dbReference>
<evidence type="ECO:0000313" key="5">
    <source>
        <dbReference type="Proteomes" id="UP000595038"/>
    </source>
</evidence>
<dbReference type="Proteomes" id="UP000595038">
    <property type="component" value="Chromosome"/>
</dbReference>
<name>A0A1Y0YLU9_BACLI</name>
<dbReference type="SUPFAM" id="SSF100950">
    <property type="entry name" value="NagB/RpiA/CoA transferase-like"/>
    <property type="match status" value="1"/>
</dbReference>
<dbReference type="InterPro" id="IPR012792">
    <property type="entry name" value="3-oxoacid_CoA-transf_A"/>
</dbReference>
<evidence type="ECO:0000313" key="2">
    <source>
        <dbReference type="EMBL" id="QPR71010.1"/>
    </source>
</evidence>
<accession>A0A1Y0YLU9</accession>
<dbReference type="AlphaFoldDB" id="A0A1Y0YLU9"/>
<dbReference type="RefSeq" id="WP_003182769.1">
    <property type="nucleotide sequence ID" value="NZ_BEXU01000029.1"/>
</dbReference>
<dbReference type="Pfam" id="PF01144">
    <property type="entry name" value="CoA_trans"/>
    <property type="match status" value="1"/>
</dbReference>
<proteinExistence type="predicted"/>
<reference evidence="3 4" key="1">
    <citation type="submission" date="2019-06" db="EMBL/GenBank/DDBJ databases">
        <title>Genome sequence analysis of &gt;100 Bacillus licheniformis strains suggests intrinsic resistance to this species.</title>
        <authorList>
            <person name="Wels M."/>
            <person name="Siezen R.J."/>
            <person name="Johansen E."/>
            <person name="Stuer-Lauridsen B."/>
            <person name="Bjerre K."/>
            <person name="Nielsen B.K.K."/>
        </authorList>
    </citation>
    <scope>NUCLEOTIDE SEQUENCE [LARGE SCALE GENOMIC DNA]</scope>
    <source>
        <strain evidence="3 4">BAC-16736</strain>
    </source>
</reference>
<dbReference type="SMART" id="SM00882">
    <property type="entry name" value="CoA_trans"/>
    <property type="match status" value="1"/>
</dbReference>
<dbReference type="PANTHER" id="PTHR13707">
    <property type="entry name" value="KETOACID-COENZYME A TRANSFERASE"/>
    <property type="match status" value="1"/>
</dbReference>
<dbReference type="GO" id="GO:0008410">
    <property type="term" value="F:CoA-transferase activity"/>
    <property type="evidence" value="ECO:0007669"/>
    <property type="project" value="InterPro"/>
</dbReference>
<dbReference type="Proteomes" id="UP000435910">
    <property type="component" value="Unassembled WGS sequence"/>
</dbReference>
<protein>
    <submittedName>
        <fullName evidence="3">Acetate CoA-transferase subunit alpha</fullName>
    </submittedName>
    <submittedName>
        <fullName evidence="2">CoA transferase subunit A</fullName>
    </submittedName>
</protein>
<keyword evidence="1 3" id="KW-0808">Transferase</keyword>
<dbReference type="EMBL" id="NILC01000033">
    <property type="protein sequence ID" value="TWL21026.1"/>
    <property type="molecule type" value="Genomic_DNA"/>
</dbReference>
<evidence type="ECO:0000313" key="4">
    <source>
        <dbReference type="Proteomes" id="UP000435910"/>
    </source>
</evidence>
<dbReference type="GeneID" id="92861107"/>
<sequence length="230" mass="24677">MTMPNKRIAVEDAIADLKDEATVMFGGFGGVGSPPSFIRAILKKGVKNLTVICNDAGFPGIGIGPLIVNNRVRRLIASHIGSNPVAGKQMTDGFLAVEFSPQGTLAERIRAGGTGLGGILTDIGIDNDMVRQGKNIVSLNGRAYLAEEALSAEYAFIYGKTADEFGNIIYDKTARNMNPLMAMAADRTFAEVERIVPIGELDEEEIVTPGVFVEGVAETEGVNWKWVWES</sequence>
<organism evidence="3 4">
    <name type="scientific">Bacillus licheniformis</name>
    <dbReference type="NCBI Taxonomy" id="1402"/>
    <lineage>
        <taxon>Bacteria</taxon>
        <taxon>Bacillati</taxon>
        <taxon>Bacillota</taxon>
        <taxon>Bacilli</taxon>
        <taxon>Bacillales</taxon>
        <taxon>Bacillaceae</taxon>
        <taxon>Bacillus</taxon>
    </lineage>
</organism>
<evidence type="ECO:0000256" key="1">
    <source>
        <dbReference type="ARBA" id="ARBA00022679"/>
    </source>
</evidence>
<dbReference type="EMBL" id="CP065647">
    <property type="protein sequence ID" value="QPR71010.1"/>
    <property type="molecule type" value="Genomic_DNA"/>
</dbReference>